<evidence type="ECO:0000313" key="1">
    <source>
        <dbReference type="EMBL" id="AGP42254.1"/>
    </source>
</evidence>
<dbReference type="Proteomes" id="UP000014803">
    <property type="component" value="Chromosome"/>
</dbReference>
<dbReference type="EMBL" id="CP003969">
    <property type="protein sequence ID" value="AGP42254.1"/>
    <property type="molecule type" value="Genomic_DNA"/>
</dbReference>
<organism evidence="1 2">
    <name type="scientific">Sorangium cellulosum So0157-2</name>
    <dbReference type="NCBI Taxonomy" id="1254432"/>
    <lineage>
        <taxon>Bacteria</taxon>
        <taxon>Pseudomonadati</taxon>
        <taxon>Myxococcota</taxon>
        <taxon>Polyangia</taxon>
        <taxon>Polyangiales</taxon>
        <taxon>Polyangiaceae</taxon>
        <taxon>Sorangium</taxon>
    </lineage>
</organism>
<evidence type="ECO:0000313" key="2">
    <source>
        <dbReference type="Proteomes" id="UP000014803"/>
    </source>
</evidence>
<gene>
    <name evidence="1" type="ORF">SCE1572_51800</name>
</gene>
<accession>S4YBK8</accession>
<dbReference type="HOGENOM" id="CLU_2425373_0_0_7"/>
<protein>
    <submittedName>
        <fullName evidence="1">Uncharacterized protein</fullName>
    </submittedName>
</protein>
<dbReference type="AlphaFoldDB" id="S4YBK8"/>
<dbReference type="KEGG" id="scu:SCE1572_51800"/>
<proteinExistence type="predicted"/>
<sequence>MPAPPASMMLAGKSNAVYRISSTPGLRIWLPTASYANTSAPAVFTACGWSGSYVYSPTSGFSRMFPFGAYVVSNRQNRSCRAAHVRRSSLS</sequence>
<name>S4YBK8_SORCE</name>
<reference evidence="1 2" key="1">
    <citation type="journal article" date="2013" name="Sci. Rep.">
        <title>Extraordinary expansion of a Sorangium cellulosum genome from an alkaline milieu.</title>
        <authorList>
            <person name="Han K."/>
            <person name="Li Z.F."/>
            <person name="Peng R."/>
            <person name="Zhu L.P."/>
            <person name="Zhou T."/>
            <person name="Wang L.G."/>
            <person name="Li S.G."/>
            <person name="Zhang X.B."/>
            <person name="Hu W."/>
            <person name="Wu Z.H."/>
            <person name="Qin N."/>
            <person name="Li Y.Z."/>
        </authorList>
    </citation>
    <scope>NUCLEOTIDE SEQUENCE [LARGE SCALE GENOMIC DNA]</scope>
    <source>
        <strain evidence="1 2">So0157-2</strain>
    </source>
</reference>